<dbReference type="InterPro" id="IPR000413">
    <property type="entry name" value="Integrin_alpha"/>
</dbReference>
<evidence type="ECO:0000313" key="6">
    <source>
        <dbReference type="Proteomes" id="UP000509418"/>
    </source>
</evidence>
<evidence type="ECO:0000256" key="4">
    <source>
        <dbReference type="SAM" id="SignalP"/>
    </source>
</evidence>
<dbReference type="GO" id="GO:0007160">
    <property type="term" value="P:cell-matrix adhesion"/>
    <property type="evidence" value="ECO:0007669"/>
    <property type="project" value="TreeGrafter"/>
</dbReference>
<accession>A0A7H8T8Q9</accession>
<dbReference type="PANTHER" id="PTHR23220:SF122">
    <property type="entry name" value="INTEGRIN ALPHA-PS1"/>
    <property type="match status" value="1"/>
</dbReference>
<dbReference type="GO" id="GO:0033627">
    <property type="term" value="P:cell adhesion mediated by integrin"/>
    <property type="evidence" value="ECO:0007669"/>
    <property type="project" value="TreeGrafter"/>
</dbReference>
<dbReference type="Pfam" id="PF01839">
    <property type="entry name" value="FG-GAP"/>
    <property type="match status" value="6"/>
</dbReference>
<dbReference type="RefSeq" id="WP_176576109.1">
    <property type="nucleotide sequence ID" value="NZ_CBDRGH010000055.1"/>
</dbReference>
<dbReference type="GO" id="GO:0009897">
    <property type="term" value="C:external side of plasma membrane"/>
    <property type="evidence" value="ECO:0007669"/>
    <property type="project" value="TreeGrafter"/>
</dbReference>
<evidence type="ECO:0000256" key="2">
    <source>
        <dbReference type="ARBA" id="ARBA00022737"/>
    </source>
</evidence>
<dbReference type="GO" id="GO:0005178">
    <property type="term" value="F:integrin binding"/>
    <property type="evidence" value="ECO:0007669"/>
    <property type="project" value="TreeGrafter"/>
</dbReference>
<evidence type="ECO:0000313" key="5">
    <source>
        <dbReference type="EMBL" id="QKZ19886.1"/>
    </source>
</evidence>
<reference evidence="5 6" key="1">
    <citation type="submission" date="2020-06" db="EMBL/GenBank/DDBJ databases">
        <title>Genome mining for natural products.</title>
        <authorList>
            <person name="Zhang B."/>
            <person name="Shi J."/>
            <person name="Ge H."/>
        </authorList>
    </citation>
    <scope>NUCLEOTIDE SEQUENCE [LARGE SCALE GENOMIC DNA]</scope>
    <source>
        <strain evidence="5 6">NA02069</strain>
    </source>
</reference>
<dbReference type="SMART" id="SM00191">
    <property type="entry name" value="Int_alpha"/>
    <property type="match status" value="7"/>
</dbReference>
<feature type="signal peptide" evidence="4">
    <location>
        <begin position="1"/>
        <end position="40"/>
    </location>
</feature>
<dbReference type="GO" id="GO:0008305">
    <property type="term" value="C:integrin complex"/>
    <property type="evidence" value="ECO:0007669"/>
    <property type="project" value="InterPro"/>
</dbReference>
<evidence type="ECO:0000256" key="1">
    <source>
        <dbReference type="ARBA" id="ARBA00022729"/>
    </source>
</evidence>
<dbReference type="GO" id="GO:0098609">
    <property type="term" value="P:cell-cell adhesion"/>
    <property type="evidence" value="ECO:0007669"/>
    <property type="project" value="TreeGrafter"/>
</dbReference>
<dbReference type="EMBL" id="CP056041">
    <property type="protein sequence ID" value="QKZ19886.1"/>
    <property type="molecule type" value="Genomic_DNA"/>
</dbReference>
<dbReference type="SUPFAM" id="SSF69318">
    <property type="entry name" value="Integrin alpha N-terminal domain"/>
    <property type="match status" value="1"/>
</dbReference>
<dbReference type="Gene3D" id="2.130.10.130">
    <property type="entry name" value="Integrin alpha, N-terminal"/>
    <property type="match status" value="3"/>
</dbReference>
<dbReference type="Proteomes" id="UP000509418">
    <property type="component" value="Chromosome"/>
</dbReference>
<keyword evidence="2" id="KW-0677">Repeat</keyword>
<keyword evidence="3" id="KW-0325">Glycoprotein</keyword>
<keyword evidence="1 4" id="KW-0732">Signal</keyword>
<organism evidence="5 6">
    <name type="scientific">Streptomyces chartreusis</name>
    <dbReference type="NCBI Taxonomy" id="1969"/>
    <lineage>
        <taxon>Bacteria</taxon>
        <taxon>Bacillati</taxon>
        <taxon>Actinomycetota</taxon>
        <taxon>Actinomycetes</taxon>
        <taxon>Kitasatosporales</taxon>
        <taxon>Streptomycetaceae</taxon>
        <taxon>Streptomyces</taxon>
    </lineage>
</organism>
<keyword evidence="6" id="KW-1185">Reference proteome</keyword>
<dbReference type="InterPro" id="IPR013519">
    <property type="entry name" value="Int_alpha_beta-p"/>
</dbReference>
<sequence length="483" mass="48233">MLRHHRNSNRNRFQSLALATATVAATLTAAPLLTAAPAAAAPAKYADDFNGDGYRDLATAAPYTPVGGKTDAGAVVVNYGSANGISATRRTVITQNTAGIPGTAEQGDQFGQALASGDLNRDGYADLVVASTGENAEAGAVVIVWGSSSGLSGGQVVPDPATSAHDEYGMSLAVGDFSGDGKADLAVGSTGSDIWIHKGGFLKASGAASRYQLSTDLYTGAIYGSQSLASGDVNGDGTADLVVSGTQAETYDDGTFVYLGSASGLTRQAFLKNGAYELAAVGDLNGDGYADVVASTFGDDGATSLGGVVRAYLGSASGVRTSPQATITQDTPGVPGSDEEGDWFGNALSIADINRDGYADLAVGTIHETIGAAKIAGSVTVLRGSAAGLTATGAQSFTQNTAGVPGTAETADRFGASVRLSDVTGDGRADLSVGADGENHPAGSIYNLRGAASGITTSKAISFGPGSLGLPSGYLRLGQVMLR</sequence>
<dbReference type="InterPro" id="IPR013517">
    <property type="entry name" value="FG-GAP"/>
</dbReference>
<name>A0A7H8T8Q9_STRCX</name>
<gene>
    <name evidence="5" type="ORF">HUT05_22495</name>
</gene>
<protein>
    <submittedName>
        <fullName evidence="5">VCBS repeat-containing protein</fullName>
    </submittedName>
</protein>
<feature type="chain" id="PRO_5028985486" evidence="4">
    <location>
        <begin position="41"/>
        <end position="483"/>
    </location>
</feature>
<dbReference type="InterPro" id="IPR028994">
    <property type="entry name" value="Integrin_alpha_N"/>
</dbReference>
<evidence type="ECO:0000256" key="3">
    <source>
        <dbReference type="ARBA" id="ARBA00023180"/>
    </source>
</evidence>
<dbReference type="PANTHER" id="PTHR23220">
    <property type="entry name" value="INTEGRIN ALPHA"/>
    <property type="match status" value="1"/>
</dbReference>
<proteinExistence type="predicted"/>
<dbReference type="AlphaFoldDB" id="A0A7H8T8Q9"/>
<dbReference type="GO" id="GO:0007229">
    <property type="term" value="P:integrin-mediated signaling pathway"/>
    <property type="evidence" value="ECO:0007669"/>
    <property type="project" value="TreeGrafter"/>
</dbReference>
<dbReference type="PROSITE" id="PS51470">
    <property type="entry name" value="FG_GAP"/>
    <property type="match status" value="3"/>
</dbReference>
<dbReference type="PRINTS" id="PR01185">
    <property type="entry name" value="INTEGRINA"/>
</dbReference>